<dbReference type="RefSeq" id="WP_120750832.1">
    <property type="nucleotide sequence ID" value="NZ_RBAH01000029.1"/>
</dbReference>
<dbReference type="PROSITE" id="PS51257">
    <property type="entry name" value="PROKAR_LIPOPROTEIN"/>
    <property type="match status" value="1"/>
</dbReference>
<comment type="caution">
    <text evidence="1">The sequence shown here is derived from an EMBL/GenBank/DDBJ whole genome shotgun (WGS) entry which is preliminary data.</text>
</comment>
<dbReference type="InterPro" id="IPR006059">
    <property type="entry name" value="SBP"/>
</dbReference>
<dbReference type="PANTHER" id="PTHR43649:SF12">
    <property type="entry name" value="DIACETYLCHITOBIOSE BINDING PROTEIN DASA"/>
    <property type="match status" value="1"/>
</dbReference>
<keyword evidence="2" id="KW-1185">Reference proteome</keyword>
<sequence length="532" mass="58872">MRKSGLIAAAALLSAVTWTTSGCEWKADSTNGAEAGESDKPSLRIATLDNYFAAKSYTEDLPVWREIQKRTGVKIVWEVVPRDQFGDVMRLRLSKGVDLPDIFYIPESDPVQLAGKGTIVPLDELIASHAPNIAAFLRDHPDVDKALRLPDGKLYALASVVTGVAYTDPYGLMLRKDWLDRLGLREPTTLDEWYAVLKAFKHNDPNGNGLADEIPLLPDIGLKGLKLFGSAVGRHLFYSDGFYPDADGKVSYEWLDPETKRLVEWWRGLYGEGLLASDFLTKTPDSFLSEVAGGRVGALNGFLNLRPKYVSGNREAGYPGAEWVMTVPPGGGERDGFYEIYGPVSSWFGISASSPNPELAIRWLDYIYASEEGSRIVNFGVEGLSFTMADGKPKFTDYAVHNPDGLDLTRFLRSIGAMPTLPWIRADHGPLSLQPQAMLDSDPVGAELARKIKPYLVNSIPLTLPTPEEKETEVLYGAPLRAYVESTLARYITGAEAIDWERFDNTVRSLGLERVLQAKQRQYDRYNGAPSR</sequence>
<proteinExistence type="predicted"/>
<dbReference type="PANTHER" id="PTHR43649">
    <property type="entry name" value="ARABINOSE-BINDING PROTEIN-RELATED"/>
    <property type="match status" value="1"/>
</dbReference>
<dbReference type="InterPro" id="IPR050490">
    <property type="entry name" value="Bact_solute-bd_prot1"/>
</dbReference>
<evidence type="ECO:0000313" key="2">
    <source>
        <dbReference type="Proteomes" id="UP000282311"/>
    </source>
</evidence>
<dbReference type="OrthoDB" id="2491264at2"/>
<gene>
    <name evidence="1" type="ORF">D7M11_29315</name>
</gene>
<accession>A0A3B0BFV1</accession>
<dbReference type="AlphaFoldDB" id="A0A3B0BFV1"/>
<reference evidence="1 2" key="1">
    <citation type="journal article" date="2007" name="Int. J. Syst. Evol. Microbiol.">
        <title>Paenibacillus ginsengarvi sp. nov., isolated from soil from ginseng cultivation.</title>
        <authorList>
            <person name="Yoon M.H."/>
            <person name="Ten L.N."/>
            <person name="Im W.T."/>
        </authorList>
    </citation>
    <scope>NUCLEOTIDE SEQUENCE [LARGE SCALE GENOMIC DNA]</scope>
    <source>
        <strain evidence="1 2">KCTC 13059</strain>
    </source>
</reference>
<dbReference type="Pfam" id="PF01547">
    <property type="entry name" value="SBP_bac_1"/>
    <property type="match status" value="1"/>
</dbReference>
<evidence type="ECO:0000313" key="1">
    <source>
        <dbReference type="EMBL" id="RKN71198.1"/>
    </source>
</evidence>
<name>A0A3B0BFV1_9BACL</name>
<dbReference type="EMBL" id="RBAH01000029">
    <property type="protein sequence ID" value="RKN71198.1"/>
    <property type="molecule type" value="Genomic_DNA"/>
</dbReference>
<dbReference type="Gene3D" id="3.40.190.10">
    <property type="entry name" value="Periplasmic binding protein-like II"/>
    <property type="match status" value="2"/>
</dbReference>
<dbReference type="Proteomes" id="UP000282311">
    <property type="component" value="Unassembled WGS sequence"/>
</dbReference>
<dbReference type="SUPFAM" id="SSF53850">
    <property type="entry name" value="Periplasmic binding protein-like II"/>
    <property type="match status" value="1"/>
</dbReference>
<protein>
    <submittedName>
        <fullName evidence="1">Extracellular solute-binding protein</fullName>
    </submittedName>
</protein>
<organism evidence="1 2">
    <name type="scientific">Paenibacillus ginsengarvi</name>
    <dbReference type="NCBI Taxonomy" id="400777"/>
    <lineage>
        <taxon>Bacteria</taxon>
        <taxon>Bacillati</taxon>
        <taxon>Bacillota</taxon>
        <taxon>Bacilli</taxon>
        <taxon>Bacillales</taxon>
        <taxon>Paenibacillaceae</taxon>
        <taxon>Paenibacillus</taxon>
    </lineage>
</organism>